<dbReference type="EMBL" id="CM045764">
    <property type="protein sequence ID" value="KAI8007495.1"/>
    <property type="molecule type" value="Genomic_DNA"/>
</dbReference>
<proteinExistence type="predicted"/>
<comment type="caution">
    <text evidence="1">The sequence shown here is derived from an EMBL/GenBank/DDBJ whole genome shotgun (WGS) entry which is preliminary data.</text>
</comment>
<dbReference type="Proteomes" id="UP001060215">
    <property type="component" value="Chromosome 7"/>
</dbReference>
<organism evidence="1 2">
    <name type="scientific">Camellia lanceoleosa</name>
    <dbReference type="NCBI Taxonomy" id="1840588"/>
    <lineage>
        <taxon>Eukaryota</taxon>
        <taxon>Viridiplantae</taxon>
        <taxon>Streptophyta</taxon>
        <taxon>Embryophyta</taxon>
        <taxon>Tracheophyta</taxon>
        <taxon>Spermatophyta</taxon>
        <taxon>Magnoliopsida</taxon>
        <taxon>eudicotyledons</taxon>
        <taxon>Gunneridae</taxon>
        <taxon>Pentapetalae</taxon>
        <taxon>asterids</taxon>
        <taxon>Ericales</taxon>
        <taxon>Theaceae</taxon>
        <taxon>Camellia</taxon>
    </lineage>
</organism>
<reference evidence="1 2" key="1">
    <citation type="journal article" date="2022" name="Plant J.">
        <title>Chromosome-level genome of Camellia lanceoleosa provides a valuable resource for understanding genome evolution and self-incompatibility.</title>
        <authorList>
            <person name="Gong W."/>
            <person name="Xiao S."/>
            <person name="Wang L."/>
            <person name="Liao Z."/>
            <person name="Chang Y."/>
            <person name="Mo W."/>
            <person name="Hu G."/>
            <person name="Li W."/>
            <person name="Zhao G."/>
            <person name="Zhu H."/>
            <person name="Hu X."/>
            <person name="Ji K."/>
            <person name="Xiang X."/>
            <person name="Song Q."/>
            <person name="Yuan D."/>
            <person name="Jin S."/>
            <person name="Zhang L."/>
        </authorList>
    </citation>
    <scope>NUCLEOTIDE SEQUENCE [LARGE SCALE GENOMIC DNA]</scope>
    <source>
        <strain evidence="1">SQ_2022a</strain>
    </source>
</reference>
<evidence type="ECO:0000313" key="2">
    <source>
        <dbReference type="Proteomes" id="UP001060215"/>
    </source>
</evidence>
<evidence type="ECO:0000313" key="1">
    <source>
        <dbReference type="EMBL" id="KAI8007495.1"/>
    </source>
</evidence>
<protein>
    <submittedName>
        <fullName evidence="1">Uncharacterized protein</fullName>
    </submittedName>
</protein>
<keyword evidence="2" id="KW-1185">Reference proteome</keyword>
<accession>A0ACC0H2V1</accession>
<name>A0ACC0H2V1_9ERIC</name>
<sequence length="298" mass="32277">MQSTEHSQEMEEHGGFESSAVNGLAMLTLNTTTTTEPPPSSAAAHCCTMCGSSVKRRSPSSSFLQEPTPKKQQLTLLTSSAATNKFLPPINSDTASPPSASTSLPILRRSFSDPINSSGTTNPTPPSPQFLNSLSPDNAKTNVSATTPSPAKSTASLPPLPRVLRRSVSDPTQSAPRTFSHSPISGELGSELNRGGESPSSKRLKRMKDRMREMIQWWDEVMREGGEKECGCAEDDNGDFNGANNNKITEDEIAEETETEEAVSLERTGECLIIHFKCPCNKGYEILLSGKNCYYKLM</sequence>
<gene>
    <name evidence="1" type="ORF">LOK49_LG07G02226</name>
</gene>